<protein>
    <submittedName>
        <fullName evidence="1">Uncharacterized protein</fullName>
    </submittedName>
</protein>
<dbReference type="Proteomes" id="UP000722791">
    <property type="component" value="Unassembled WGS sequence"/>
</dbReference>
<evidence type="ECO:0000313" key="1">
    <source>
        <dbReference type="EMBL" id="GIM05633.1"/>
    </source>
</evidence>
<gene>
    <name evidence="1" type="ORF">Vretimale_10090</name>
</gene>
<name>A0A8J4GEQ9_9CHLO</name>
<proteinExistence type="predicted"/>
<dbReference type="AlphaFoldDB" id="A0A8J4GEQ9"/>
<sequence length="270" mass="30564">MRLQDDTSTLSRPSQHIFLEEAVTQASLSNSPHRTIHPYPGNILLSSPHSNGGPAQQVVSCRYPSRCPCPVPHQSISFRPNVIVARLLHVVVICGFPGQLRCHLRSHLGLLQSAHLSLQRLLILVYRRQDLIRGFLSRAIGGRRSIGVHAQPDLDTVPLGAVWPHVHAYWRLRLICFLRCSLFCRFLRLFRRFLCIGRFFRSFLRLRLCVLRLLHRLLCLFHSLLCVFHRLCCGFGGVINSLCGPHVNSPQTCKIQIFNNSTGGCIAAKK</sequence>
<evidence type="ECO:0000313" key="2">
    <source>
        <dbReference type="Proteomes" id="UP000722791"/>
    </source>
</evidence>
<organism evidence="1 2">
    <name type="scientific">Volvox reticuliferus</name>
    <dbReference type="NCBI Taxonomy" id="1737510"/>
    <lineage>
        <taxon>Eukaryota</taxon>
        <taxon>Viridiplantae</taxon>
        <taxon>Chlorophyta</taxon>
        <taxon>core chlorophytes</taxon>
        <taxon>Chlorophyceae</taxon>
        <taxon>CS clade</taxon>
        <taxon>Chlamydomonadales</taxon>
        <taxon>Volvocaceae</taxon>
        <taxon>Volvox</taxon>
    </lineage>
</organism>
<dbReference type="EMBL" id="BNCQ01000019">
    <property type="protein sequence ID" value="GIM05633.1"/>
    <property type="molecule type" value="Genomic_DNA"/>
</dbReference>
<comment type="caution">
    <text evidence="1">The sequence shown here is derived from an EMBL/GenBank/DDBJ whole genome shotgun (WGS) entry which is preliminary data.</text>
</comment>
<accession>A0A8J4GEQ9</accession>
<reference evidence="1" key="1">
    <citation type="journal article" date="2021" name="Proc. Natl. Acad. Sci. U.S.A.">
        <title>Three genomes in the algal genus Volvox reveal the fate of a haploid sex-determining region after a transition to homothallism.</title>
        <authorList>
            <person name="Yamamoto K."/>
            <person name="Hamaji T."/>
            <person name="Kawai-Toyooka H."/>
            <person name="Matsuzaki R."/>
            <person name="Takahashi F."/>
            <person name="Nishimura Y."/>
            <person name="Kawachi M."/>
            <person name="Noguchi H."/>
            <person name="Minakuchi Y."/>
            <person name="Umen J.G."/>
            <person name="Toyoda A."/>
            <person name="Nozaki H."/>
        </authorList>
    </citation>
    <scope>NUCLEOTIDE SEQUENCE</scope>
    <source>
        <strain evidence="1">NIES-3785</strain>
    </source>
</reference>